<dbReference type="InterPro" id="IPR051317">
    <property type="entry name" value="Gfo/Idh/MocA_oxidoreduct"/>
</dbReference>
<gene>
    <name evidence="5" type="ORF">SPF06_18720</name>
</gene>
<dbReference type="Gene3D" id="3.30.360.10">
    <property type="entry name" value="Dihydrodipicolinate Reductase, domain 2"/>
    <property type="match status" value="1"/>
</dbReference>
<accession>A0ABU5TB57</accession>
<organism evidence="5 6">
    <name type="scientific">Sinomonas terricola</name>
    <dbReference type="NCBI Taxonomy" id="3110330"/>
    <lineage>
        <taxon>Bacteria</taxon>
        <taxon>Bacillati</taxon>
        <taxon>Actinomycetota</taxon>
        <taxon>Actinomycetes</taxon>
        <taxon>Micrococcales</taxon>
        <taxon>Micrococcaceae</taxon>
        <taxon>Sinomonas</taxon>
    </lineage>
</organism>
<keyword evidence="2" id="KW-0560">Oxidoreductase</keyword>
<evidence type="ECO:0000259" key="4">
    <source>
        <dbReference type="Pfam" id="PF02894"/>
    </source>
</evidence>
<feature type="domain" description="Gfo/Idh/MocA-like oxidoreductase C-terminal" evidence="4">
    <location>
        <begin position="163"/>
        <end position="342"/>
    </location>
</feature>
<dbReference type="SUPFAM" id="SSF51735">
    <property type="entry name" value="NAD(P)-binding Rossmann-fold domains"/>
    <property type="match status" value="1"/>
</dbReference>
<dbReference type="InterPro" id="IPR036291">
    <property type="entry name" value="NAD(P)-bd_dom_sf"/>
</dbReference>
<evidence type="ECO:0000259" key="3">
    <source>
        <dbReference type="Pfam" id="PF01408"/>
    </source>
</evidence>
<feature type="domain" description="Gfo/Idh/MocA-like oxidoreductase N-terminal" evidence="3">
    <location>
        <begin position="4"/>
        <end position="122"/>
    </location>
</feature>
<sequence length="343" mass="36973">MTARVGLVGYGPGGRYFHTPFIRASSACELVGIVTRSPDRRSEANRDAPEARVFDTLDDLIDYGVDAVVISTPPATRRNLVLEAIGCGVHVVADKPFAPTAKSGQELIDAAESAGVLLGVYHNRRWDTDFVTLRGVLDRAETGQVWRYDARFDLDDPESLETGPAGGLLRDLGSHLVDQALHLLGPASQVSAQLDWVALPEGPTDAGFALAIEHEGGVHSHLSASKLNRLVSKELRVLGSLGSYESSYADVQTQAILAGTRPADDRARWGYESPERWGTLRTAAGSKRVPSLQGDYTDYYDKLGAAIECGSPLPVPARQAVETLRVLDAARTSAAERRTVRLC</sequence>
<comment type="similarity">
    <text evidence="1">Belongs to the Gfo/Idh/MocA family.</text>
</comment>
<proteinExistence type="inferred from homology"/>
<comment type="caution">
    <text evidence="5">The sequence shown here is derived from an EMBL/GenBank/DDBJ whole genome shotgun (WGS) entry which is preliminary data.</text>
</comment>
<evidence type="ECO:0000256" key="2">
    <source>
        <dbReference type="ARBA" id="ARBA00023002"/>
    </source>
</evidence>
<protein>
    <submittedName>
        <fullName evidence="5">Gfo/Idh/MocA family oxidoreductase</fullName>
    </submittedName>
</protein>
<dbReference type="PANTHER" id="PTHR43708:SF5">
    <property type="entry name" value="CONSERVED EXPRESSED OXIDOREDUCTASE (EUROFUNG)-RELATED"/>
    <property type="match status" value="1"/>
</dbReference>
<keyword evidence="6" id="KW-1185">Reference proteome</keyword>
<dbReference type="Proteomes" id="UP001304769">
    <property type="component" value="Unassembled WGS sequence"/>
</dbReference>
<name>A0ABU5TB57_9MICC</name>
<dbReference type="PANTHER" id="PTHR43708">
    <property type="entry name" value="CONSERVED EXPRESSED OXIDOREDUCTASE (EUROFUNG)"/>
    <property type="match status" value="1"/>
</dbReference>
<dbReference type="RefSeq" id="WP_323280663.1">
    <property type="nucleotide sequence ID" value="NZ_JAYGGQ010000017.1"/>
</dbReference>
<evidence type="ECO:0000313" key="5">
    <source>
        <dbReference type="EMBL" id="MEA5456762.1"/>
    </source>
</evidence>
<evidence type="ECO:0000256" key="1">
    <source>
        <dbReference type="ARBA" id="ARBA00010928"/>
    </source>
</evidence>
<dbReference type="Pfam" id="PF01408">
    <property type="entry name" value="GFO_IDH_MocA"/>
    <property type="match status" value="1"/>
</dbReference>
<dbReference type="EMBL" id="JAYGGQ010000017">
    <property type="protein sequence ID" value="MEA5456762.1"/>
    <property type="molecule type" value="Genomic_DNA"/>
</dbReference>
<dbReference type="SUPFAM" id="SSF55347">
    <property type="entry name" value="Glyceraldehyde-3-phosphate dehydrogenase-like, C-terminal domain"/>
    <property type="match status" value="1"/>
</dbReference>
<evidence type="ECO:0000313" key="6">
    <source>
        <dbReference type="Proteomes" id="UP001304769"/>
    </source>
</evidence>
<reference evidence="5 6" key="1">
    <citation type="submission" date="2023-12" db="EMBL/GenBank/DDBJ databases">
        <title>Sinomonas terricola sp. nov, isolated from litchi orchard soil in Guangdong, PR China.</title>
        <authorList>
            <person name="Jiaxin W."/>
            <person name="Yang Z."/>
            <person name="Honghui Z."/>
        </authorList>
    </citation>
    <scope>NUCLEOTIDE SEQUENCE [LARGE SCALE GENOMIC DNA]</scope>
    <source>
        <strain evidence="5 6">JGH33</strain>
    </source>
</reference>
<dbReference type="InterPro" id="IPR004104">
    <property type="entry name" value="Gfo/Idh/MocA-like_OxRdtase_C"/>
</dbReference>
<dbReference type="InterPro" id="IPR000683">
    <property type="entry name" value="Gfo/Idh/MocA-like_OxRdtase_N"/>
</dbReference>
<dbReference type="Gene3D" id="3.40.50.720">
    <property type="entry name" value="NAD(P)-binding Rossmann-like Domain"/>
    <property type="match status" value="1"/>
</dbReference>
<dbReference type="Pfam" id="PF02894">
    <property type="entry name" value="GFO_IDH_MocA_C"/>
    <property type="match status" value="1"/>
</dbReference>